<dbReference type="Gene3D" id="3.10.105.10">
    <property type="entry name" value="Dipeptide-binding Protein, Domain 3"/>
    <property type="match status" value="1"/>
</dbReference>
<keyword evidence="4 5" id="KW-0732">Signal</keyword>
<accession>A0A934QL83</accession>
<dbReference type="InterPro" id="IPR000914">
    <property type="entry name" value="SBP_5_dom"/>
</dbReference>
<dbReference type="AlphaFoldDB" id="A0A934QL83"/>
<name>A0A934QL83_9PROT</name>
<dbReference type="Proteomes" id="UP000778970">
    <property type="component" value="Unassembled WGS sequence"/>
</dbReference>
<dbReference type="PIRSF" id="PIRSF002741">
    <property type="entry name" value="MppA"/>
    <property type="match status" value="1"/>
</dbReference>
<dbReference type="GO" id="GO:0043190">
    <property type="term" value="C:ATP-binding cassette (ABC) transporter complex"/>
    <property type="evidence" value="ECO:0007669"/>
    <property type="project" value="InterPro"/>
</dbReference>
<dbReference type="RefSeq" id="WP_027289764.1">
    <property type="nucleotide sequence ID" value="NZ_NRRE01000033.1"/>
</dbReference>
<gene>
    <name evidence="7" type="ORF">CKO21_17325</name>
</gene>
<evidence type="ECO:0000256" key="2">
    <source>
        <dbReference type="ARBA" id="ARBA00005695"/>
    </source>
</evidence>
<dbReference type="InterPro" id="IPR039424">
    <property type="entry name" value="SBP_5"/>
</dbReference>
<dbReference type="SUPFAM" id="SSF53850">
    <property type="entry name" value="Periplasmic binding protein-like II"/>
    <property type="match status" value="1"/>
</dbReference>
<evidence type="ECO:0000256" key="3">
    <source>
        <dbReference type="ARBA" id="ARBA00022448"/>
    </source>
</evidence>
<reference evidence="7" key="1">
    <citation type="submission" date="2017-08" db="EMBL/GenBank/DDBJ databases">
        <authorList>
            <person name="Imhoff J.F."/>
            <person name="Rahn T."/>
            <person name="Kuenzel S."/>
            <person name="Neulinger S.C."/>
        </authorList>
    </citation>
    <scope>NUCLEOTIDE SEQUENCE</scope>
    <source>
        <strain evidence="7">DSM 9154</strain>
    </source>
</reference>
<feature type="signal peptide" evidence="5">
    <location>
        <begin position="1"/>
        <end position="29"/>
    </location>
</feature>
<dbReference type="FunFam" id="3.10.105.10:FF:000012">
    <property type="entry name" value="Peptide/nickel transport system substrate-binding protein"/>
    <property type="match status" value="1"/>
</dbReference>
<dbReference type="GO" id="GO:0015833">
    <property type="term" value="P:peptide transport"/>
    <property type="evidence" value="ECO:0007669"/>
    <property type="project" value="TreeGrafter"/>
</dbReference>
<organism evidence="7 8">
    <name type="scientific">Rhodovibrio salinarum</name>
    <dbReference type="NCBI Taxonomy" id="1087"/>
    <lineage>
        <taxon>Bacteria</taxon>
        <taxon>Pseudomonadati</taxon>
        <taxon>Pseudomonadota</taxon>
        <taxon>Alphaproteobacteria</taxon>
        <taxon>Rhodospirillales</taxon>
        <taxon>Rhodovibrionaceae</taxon>
        <taxon>Rhodovibrio</taxon>
    </lineage>
</organism>
<reference evidence="7" key="2">
    <citation type="journal article" date="2020" name="Microorganisms">
        <title>Osmotic Adaptation and Compatible Solute Biosynthesis of Phototrophic Bacteria as Revealed from Genome Analyses.</title>
        <authorList>
            <person name="Imhoff J.F."/>
            <person name="Rahn T."/>
            <person name="Kunzel S."/>
            <person name="Keller A."/>
            <person name="Neulinger S.C."/>
        </authorList>
    </citation>
    <scope>NUCLEOTIDE SEQUENCE</scope>
    <source>
        <strain evidence="7">DSM 9154</strain>
    </source>
</reference>
<evidence type="ECO:0000259" key="6">
    <source>
        <dbReference type="Pfam" id="PF00496"/>
    </source>
</evidence>
<dbReference type="PANTHER" id="PTHR30290:SF10">
    <property type="entry name" value="PERIPLASMIC OLIGOPEPTIDE-BINDING PROTEIN-RELATED"/>
    <property type="match status" value="1"/>
</dbReference>
<dbReference type="Gene3D" id="3.40.190.10">
    <property type="entry name" value="Periplasmic binding protein-like II"/>
    <property type="match status" value="1"/>
</dbReference>
<feature type="domain" description="Solute-binding protein family 5" evidence="6">
    <location>
        <begin position="80"/>
        <end position="440"/>
    </location>
</feature>
<evidence type="ECO:0000313" key="8">
    <source>
        <dbReference type="Proteomes" id="UP000778970"/>
    </source>
</evidence>
<dbReference type="GO" id="GO:1904680">
    <property type="term" value="F:peptide transmembrane transporter activity"/>
    <property type="evidence" value="ECO:0007669"/>
    <property type="project" value="TreeGrafter"/>
</dbReference>
<proteinExistence type="inferred from homology"/>
<comment type="subcellular location">
    <subcellularLocation>
        <location evidence="1">Periplasm</location>
    </subcellularLocation>
</comment>
<protein>
    <recommendedName>
        <fullName evidence="6">Solute-binding protein family 5 domain-containing protein</fullName>
    </recommendedName>
</protein>
<dbReference type="Pfam" id="PF00496">
    <property type="entry name" value="SBP_bac_5"/>
    <property type="match status" value="1"/>
</dbReference>
<sequence>MNNAYSLKRVALGGSCALAIALSAGTAAAQEVDPNATWVLGTTDQPTTYDPAGAYDLPSWNIMWNVYSFLMRIPPGETTPVLDAAKSCEWSAETKYKCVLKEGITFTNGQELTAEDVKFSFERMIEMDKPAGPSSLFSPIQSISTPDEYTVVFDLKQHNATWPYVLTTGAGAIVPKGVYPADELQPSDEIVGSGHYKLAAYKPNVQTVLEENEDYYGDPARNQRVIIQYFSNSSSLKLAIQQGNVDVAYRKLTPTDVQSLREMAKDQPFRLVEGKGTAIRYLVFNLDLEPGQQQAVRQAAAYLMDREAVAQNVYNGTVEPLYSMIPAGLKGHTDAFKSIYGVGTNAEKAKQVLSEAGIETPVELQLWYTPTHYGDSSADEYAEIQRAFETDDIFDVTLKSTEWARYVEAATTDQYPAFQMGWFPDFPDADNYTAPFYGSETSWLNTHYENARVDELIGKQRAAEDSEARVEAFEEIQQIAAEEVPIIPVFQAKQIATVGDQMTGVSDTLDASYIFRYWLVGKTQ</sequence>
<comment type="similarity">
    <text evidence="2">Belongs to the bacterial solute-binding protein 5 family.</text>
</comment>
<keyword evidence="3" id="KW-0813">Transport</keyword>
<dbReference type="GO" id="GO:0030288">
    <property type="term" value="C:outer membrane-bounded periplasmic space"/>
    <property type="evidence" value="ECO:0007669"/>
    <property type="project" value="UniProtKB-ARBA"/>
</dbReference>
<dbReference type="InterPro" id="IPR030678">
    <property type="entry name" value="Peptide/Ni-bd"/>
</dbReference>
<dbReference type="EMBL" id="NRRE01000033">
    <property type="protein sequence ID" value="MBK1699007.1"/>
    <property type="molecule type" value="Genomic_DNA"/>
</dbReference>
<evidence type="ECO:0000256" key="5">
    <source>
        <dbReference type="SAM" id="SignalP"/>
    </source>
</evidence>
<comment type="caution">
    <text evidence="7">The sequence shown here is derived from an EMBL/GenBank/DDBJ whole genome shotgun (WGS) entry which is preliminary data.</text>
</comment>
<evidence type="ECO:0000256" key="4">
    <source>
        <dbReference type="ARBA" id="ARBA00022729"/>
    </source>
</evidence>
<evidence type="ECO:0000313" key="7">
    <source>
        <dbReference type="EMBL" id="MBK1699007.1"/>
    </source>
</evidence>
<dbReference type="Gene3D" id="3.90.76.10">
    <property type="entry name" value="Dipeptide-binding Protein, Domain 1"/>
    <property type="match status" value="1"/>
</dbReference>
<dbReference type="PANTHER" id="PTHR30290">
    <property type="entry name" value="PERIPLASMIC BINDING COMPONENT OF ABC TRANSPORTER"/>
    <property type="match status" value="1"/>
</dbReference>
<evidence type="ECO:0000256" key="1">
    <source>
        <dbReference type="ARBA" id="ARBA00004418"/>
    </source>
</evidence>
<keyword evidence="8" id="KW-1185">Reference proteome</keyword>
<feature type="chain" id="PRO_5037297408" description="Solute-binding protein family 5 domain-containing protein" evidence="5">
    <location>
        <begin position="30"/>
        <end position="524"/>
    </location>
</feature>